<feature type="non-terminal residue" evidence="1">
    <location>
        <position position="101"/>
    </location>
</feature>
<dbReference type="AlphaFoldDB" id="A0A391NXW7"/>
<comment type="caution">
    <text evidence="1">The sequence shown here is derived from an EMBL/GenBank/DDBJ whole genome shotgun (WGS) entry which is preliminary data.</text>
</comment>
<evidence type="ECO:0000313" key="2">
    <source>
        <dbReference type="Proteomes" id="UP000265618"/>
    </source>
</evidence>
<protein>
    <submittedName>
        <fullName evidence="1">Uncharacterized protein</fullName>
    </submittedName>
</protein>
<dbReference type="Proteomes" id="UP000265618">
    <property type="component" value="Unassembled WGS sequence"/>
</dbReference>
<dbReference type="EMBL" id="BDIP01003002">
    <property type="protein sequence ID" value="GCA63299.1"/>
    <property type="molecule type" value="Genomic_DNA"/>
</dbReference>
<name>A0A391NXW7_9EUKA</name>
<organism evidence="1 2">
    <name type="scientific">Kipferlia bialata</name>
    <dbReference type="NCBI Taxonomy" id="797122"/>
    <lineage>
        <taxon>Eukaryota</taxon>
        <taxon>Metamonada</taxon>
        <taxon>Carpediemonas-like organisms</taxon>
        <taxon>Kipferlia</taxon>
    </lineage>
</organism>
<sequence>MPRTDQDFVTRFVVSSCLVGRHALCITSSTGGGKNTRVFLLDFVSLDLVQCQPVALEACVFRYVPSMVMLNPTTLLAFGYIDTLVVDVDERVLGPEYITSM</sequence>
<keyword evidence="2" id="KW-1185">Reference proteome</keyword>
<evidence type="ECO:0000313" key="1">
    <source>
        <dbReference type="EMBL" id="GCA63299.1"/>
    </source>
</evidence>
<proteinExistence type="predicted"/>
<gene>
    <name evidence="1" type="ORF">KIPB_009114</name>
</gene>
<accession>A0A391NXW7</accession>
<reference evidence="1 2" key="1">
    <citation type="journal article" date="2018" name="PLoS ONE">
        <title>The draft genome of Kipferlia bialata reveals reductive genome evolution in fornicate parasites.</title>
        <authorList>
            <person name="Tanifuji G."/>
            <person name="Takabayashi S."/>
            <person name="Kume K."/>
            <person name="Takagi M."/>
            <person name="Nakayama T."/>
            <person name="Kamikawa R."/>
            <person name="Inagaki Y."/>
            <person name="Hashimoto T."/>
        </authorList>
    </citation>
    <scope>NUCLEOTIDE SEQUENCE [LARGE SCALE GENOMIC DNA]</scope>
    <source>
        <strain evidence="1">NY0173</strain>
    </source>
</reference>